<dbReference type="GO" id="GO:0008442">
    <property type="term" value="F:3-hydroxyisobutyrate dehydrogenase activity"/>
    <property type="evidence" value="ECO:0007669"/>
    <property type="project" value="UniProtKB-EC"/>
</dbReference>
<feature type="transmembrane region" description="Helical" evidence="9">
    <location>
        <begin position="1064"/>
        <end position="1083"/>
    </location>
</feature>
<dbReference type="OrthoDB" id="414724at2759"/>
<comment type="catalytic activity">
    <reaction evidence="7 8">
        <text>3-hydroxy-2-methylpropanoate + NAD(+) = 2-methyl-3-oxopropanoate + NADH + H(+)</text>
        <dbReference type="Rhea" id="RHEA:17681"/>
        <dbReference type="ChEBI" id="CHEBI:11805"/>
        <dbReference type="ChEBI" id="CHEBI:15378"/>
        <dbReference type="ChEBI" id="CHEBI:57540"/>
        <dbReference type="ChEBI" id="CHEBI:57700"/>
        <dbReference type="ChEBI" id="CHEBI:57945"/>
        <dbReference type="EC" id="1.1.1.31"/>
    </reaction>
</comment>
<evidence type="ECO:0000256" key="3">
    <source>
        <dbReference type="ARBA" id="ARBA00012991"/>
    </source>
</evidence>
<feature type="transmembrane region" description="Helical" evidence="9">
    <location>
        <begin position="1492"/>
        <end position="1516"/>
    </location>
</feature>
<evidence type="ECO:0000256" key="4">
    <source>
        <dbReference type="ARBA" id="ARBA00022456"/>
    </source>
</evidence>
<gene>
    <name evidence="11" type="primary">hibA</name>
    <name evidence="11" type="ORF">SNAT2548_LOCUS9036</name>
</gene>
<keyword evidence="5 8" id="KW-0560">Oxidoreductase</keyword>
<dbReference type="Proteomes" id="UP000604046">
    <property type="component" value="Unassembled WGS sequence"/>
</dbReference>
<evidence type="ECO:0000256" key="1">
    <source>
        <dbReference type="ARBA" id="ARBA00005109"/>
    </source>
</evidence>
<dbReference type="GO" id="GO:0050661">
    <property type="term" value="F:NADP binding"/>
    <property type="evidence" value="ECO:0007669"/>
    <property type="project" value="InterPro"/>
</dbReference>
<dbReference type="InterPro" id="IPR011548">
    <property type="entry name" value="HIBADH"/>
</dbReference>
<evidence type="ECO:0000256" key="8">
    <source>
        <dbReference type="RuleBase" id="RU910714"/>
    </source>
</evidence>
<dbReference type="InterPro" id="IPR029154">
    <property type="entry name" value="HIBADH-like_NADP-bd"/>
</dbReference>
<evidence type="ECO:0000256" key="6">
    <source>
        <dbReference type="ARBA" id="ARBA00023027"/>
    </source>
</evidence>
<dbReference type="SUPFAM" id="SSF82866">
    <property type="entry name" value="Multidrug efflux transporter AcrB transmembrane domain"/>
    <property type="match status" value="2"/>
</dbReference>
<organism evidence="11 12">
    <name type="scientific">Symbiodinium natans</name>
    <dbReference type="NCBI Taxonomy" id="878477"/>
    <lineage>
        <taxon>Eukaryota</taxon>
        <taxon>Sar</taxon>
        <taxon>Alveolata</taxon>
        <taxon>Dinophyceae</taxon>
        <taxon>Suessiales</taxon>
        <taxon>Symbiodiniaceae</taxon>
        <taxon>Symbiodinium</taxon>
    </lineage>
</organism>
<dbReference type="GO" id="GO:0051287">
    <property type="term" value="F:NAD binding"/>
    <property type="evidence" value="ECO:0007669"/>
    <property type="project" value="InterPro"/>
</dbReference>
<proteinExistence type="inferred from homology"/>
<keyword evidence="4 8" id="KW-0101">Branched-chain amino acid catabolism</keyword>
<dbReference type="PANTHER" id="PTHR22981:SF7">
    <property type="entry name" value="3-HYDROXYISOBUTYRATE DEHYDROGENASE, MITOCHONDRIAL"/>
    <property type="match status" value="1"/>
</dbReference>
<feature type="transmembrane region" description="Helical" evidence="9">
    <location>
        <begin position="878"/>
        <end position="900"/>
    </location>
</feature>
<accession>A0A812KEM4</accession>
<dbReference type="InterPro" id="IPR006115">
    <property type="entry name" value="6PGDH_NADP-bd"/>
</dbReference>
<dbReference type="PANTHER" id="PTHR22981">
    <property type="entry name" value="3-HYDROXYISOBUTYRATE DEHYDROGENASE-RELATED"/>
    <property type="match status" value="1"/>
</dbReference>
<reference evidence="11" key="1">
    <citation type="submission" date="2021-02" db="EMBL/GenBank/DDBJ databases">
        <authorList>
            <person name="Dougan E. K."/>
            <person name="Rhodes N."/>
            <person name="Thang M."/>
            <person name="Chan C."/>
        </authorList>
    </citation>
    <scope>NUCLEOTIDE SEQUENCE</scope>
</reference>
<evidence type="ECO:0000256" key="9">
    <source>
        <dbReference type="SAM" id="Phobius"/>
    </source>
</evidence>
<feature type="transmembrane region" description="Helical" evidence="9">
    <location>
        <begin position="847"/>
        <end position="872"/>
    </location>
</feature>
<keyword evidence="12" id="KW-1185">Reference proteome</keyword>
<dbReference type="FunFam" id="1.10.1040.10:FF:000006">
    <property type="entry name" value="3-hydroxyisobutyrate dehydrogenase"/>
    <property type="match status" value="1"/>
</dbReference>
<comment type="caution">
    <text evidence="11">The sequence shown here is derived from an EMBL/GenBank/DDBJ whole genome shotgun (WGS) entry which is preliminary data.</text>
</comment>
<evidence type="ECO:0000313" key="11">
    <source>
        <dbReference type="EMBL" id="CAE7227977.1"/>
    </source>
</evidence>
<evidence type="ECO:0000256" key="5">
    <source>
        <dbReference type="ARBA" id="ARBA00023002"/>
    </source>
</evidence>
<sequence length="1570" mass="169178">MASLAARQIARSWGLGFRGLAAAAGPVGFIGLGNMGGPMARNLLKAGHEVVGFDVSEQNLAKLAEAGGRPAPSPLAVAAEAKTVVTMLPAGAHVREVYLGSNGLLLDGGASSGSLLIDCSTCEPHVGKEVAAAAAKRGAVAVDAPVSGGTPAAEQGTLTFMVGGPEDAFQAASLILQHMGKKVVHCGDAGMGQAAKLCNNLVLGITMAAVCEGHALAGRLGLDQRKLADILNTSSGRCWSSDTYNPCPGVMEGVPSARGYSGGFACDLMLKDLNLATSAAFVSQPKLGLPLGGLALQLYSQMSSRGDGGKVKVVPNGGSGKPLAEVPPCCCGPEPSCWERCLIGTCFGCCGPCFPCWGFFLIGWLFTMLFVREVQVQGTDIFSFEDPAVESNLKVQQWFGYQAALSERPGCSDQRHEDQAVCEADELCEWVRRGPGGSCRDIECPGPAPKARQNPLYLDFLPAFISTIYEAVEEDGNILDDDIMQIIKNYEQELFTDVDGAEYTDNGVTRASPWDDDWCLMSYPGHGFGSPKCASGVGLTHVFSMDSAGLNKIQEQGLAGFNQLGLGGMMACICQMEESCQVCNSDGTMKPKTAWPSSIQTCIADWKSNVISMSQAQSNEPTTTTTTLDPTSALGQLCSAGPAGFGGGFATSSGPVNTMVLDMVEQQMVQTVAAGCASNMTCGWSPPGTHRICTSSAYFPATDATGLVTGAAKEAILDKLCDPTLPLWWNLKNSFMPISFDCATRKSKYTLSRFFAGATDPEDDKEGERFQLGYVEGRTGWYSKAARIEAKYEREHGSKLRIMLFSGATLIAQYLGILLVDGFLSLGSLVSVWAYMWLMLESLEPRCVFLASCGMFEIVFSLPVGMCLWVLILGQKIFWYQMLVIYMILGIGADDVFIFYDAWLQSAHAEGVNHSKTTRFCWAYRRSVGAMLVTTLTTCGSFVIGATSPLPLVQSFCIFAAVVVLVDYLFCISFFASAVLVYDEWIKGFGYCCRCCGIEVREPGTCGGPGCCFGGLRALLSCCGNSWKCMPKPPKPEDPPEPRAMEKFFAGPVFRFYQSHKIKLILFWLVVVIGMATSAGVQLRTAKKRAPIGRENIDVIKGSDILFSEFEFSTRPVTASIVFGLEDDSPVTWARDRPDSTLNAPKFGGNSASDLANPAKQMELLALCTAVDLGKDTANTRCGTRECLARGSPVAGNCPADTAAWQSAGLYIRADESCVTSRFCFMEDLLYFWASKQGNCPGKDATACAAAAGCAYASDTMSCYSTTDPLSYSGLSESDFISLLSTASSTDPGVTEWEEYMEKKANYLKSIDRRYEADFISQYTGIRLNNDKTAIQFAWVSYNATFPRENTVDEANEWYNRWEEFKETHAPNLGGFQTAELYLFLVTQNEMVKAATMGIGLSLLVCWIVLLATTWNWWTSTLGLVCIVCITATFLGVVPLLGWSLGENECIFMIATVGLSVDYTVHLLHAYNSSPARTRMDRTHAALEEMGISVANSAITTLFAAAMLFACGFYFFFQFGGFIFMVIGLSILMSTNFLLPLLMLVGPENDQGNLCCYRFAKSTPKSISSE</sequence>
<name>A0A812KEM4_9DINO</name>
<comment type="similarity">
    <text evidence="2">Belongs to the HIBADH-related family. 3-hydroxyisobutyrate dehydrogenase subfamily.</text>
</comment>
<dbReference type="NCBIfam" id="TIGR01692">
    <property type="entry name" value="HIBADH"/>
    <property type="match status" value="1"/>
</dbReference>
<dbReference type="PROSITE" id="PS00895">
    <property type="entry name" value="3_HYDROXYISOBUT_DH"/>
    <property type="match status" value="1"/>
</dbReference>
<feature type="transmembrane region" description="Helical" evidence="9">
    <location>
        <begin position="1451"/>
        <end position="1471"/>
    </location>
</feature>
<dbReference type="InterPro" id="IPR000731">
    <property type="entry name" value="SSD"/>
</dbReference>
<comment type="pathway">
    <text evidence="1 8">Amino-acid degradation; L-valine degradation.</text>
</comment>
<evidence type="ECO:0000259" key="10">
    <source>
        <dbReference type="PROSITE" id="PS50156"/>
    </source>
</evidence>
<dbReference type="InterPro" id="IPR002204">
    <property type="entry name" value="3-OH-isobutyrate_DH-rel_CS"/>
</dbReference>
<keyword evidence="9" id="KW-0812">Transmembrane</keyword>
<dbReference type="EMBL" id="CAJNDS010000683">
    <property type="protein sequence ID" value="CAE7227977.1"/>
    <property type="molecule type" value="Genomic_DNA"/>
</dbReference>
<feature type="transmembrane region" description="Helical" evidence="9">
    <location>
        <begin position="928"/>
        <end position="946"/>
    </location>
</feature>
<dbReference type="InterPro" id="IPR013328">
    <property type="entry name" value="6PGD_dom2"/>
</dbReference>
<evidence type="ECO:0000256" key="2">
    <source>
        <dbReference type="ARBA" id="ARBA00006013"/>
    </source>
</evidence>
<dbReference type="Pfam" id="PF03446">
    <property type="entry name" value="NAD_binding_2"/>
    <property type="match status" value="1"/>
</dbReference>
<protein>
    <recommendedName>
        <fullName evidence="3 8">3-hydroxyisobutyrate dehydrogenase</fullName>
        <shortName evidence="8">HIBADH</shortName>
        <ecNumber evidence="3 8">1.1.1.31</ecNumber>
    </recommendedName>
</protein>
<dbReference type="PROSITE" id="PS50156">
    <property type="entry name" value="SSD"/>
    <property type="match status" value="1"/>
</dbReference>
<evidence type="ECO:0000313" key="12">
    <source>
        <dbReference type="Proteomes" id="UP000604046"/>
    </source>
</evidence>
<keyword evidence="6 8" id="KW-0520">NAD</keyword>
<feature type="transmembrane region" description="Helical" evidence="9">
    <location>
        <begin position="1422"/>
        <end position="1445"/>
    </location>
</feature>
<dbReference type="InterPro" id="IPR053958">
    <property type="entry name" value="HMGCR/SNAP/NPC1-like_SSD"/>
</dbReference>
<dbReference type="EC" id="1.1.1.31" evidence="3 8"/>
<dbReference type="Gene3D" id="1.20.1640.10">
    <property type="entry name" value="Multidrug efflux transporter AcrB transmembrane domain"/>
    <property type="match status" value="2"/>
</dbReference>
<dbReference type="Pfam" id="PF14833">
    <property type="entry name" value="NAD_binding_11"/>
    <property type="match status" value="1"/>
</dbReference>
<feature type="transmembrane region" description="Helical" evidence="9">
    <location>
        <begin position="1522"/>
        <end position="1545"/>
    </location>
</feature>
<keyword evidence="9" id="KW-0472">Membrane</keyword>
<dbReference type="Gene3D" id="1.10.1040.10">
    <property type="entry name" value="N-(1-d-carboxylethyl)-l-norvaline Dehydrogenase, domain 2"/>
    <property type="match status" value="1"/>
</dbReference>
<dbReference type="SUPFAM" id="SSF48179">
    <property type="entry name" value="6-phosphogluconate dehydrogenase C-terminal domain-like"/>
    <property type="match status" value="1"/>
</dbReference>
<dbReference type="InterPro" id="IPR008927">
    <property type="entry name" value="6-PGluconate_DH-like_C_sf"/>
</dbReference>
<dbReference type="UniPathway" id="UPA00362"/>
<feature type="transmembrane region" description="Helical" evidence="9">
    <location>
        <begin position="823"/>
        <end position="840"/>
    </location>
</feature>
<dbReference type="Gene3D" id="3.40.50.720">
    <property type="entry name" value="NAD(P)-binding Rossmann-like Domain"/>
    <property type="match status" value="1"/>
</dbReference>
<keyword evidence="9" id="KW-1133">Transmembrane helix</keyword>
<dbReference type="GO" id="GO:0006574">
    <property type="term" value="P:L-valine catabolic process"/>
    <property type="evidence" value="ECO:0007669"/>
    <property type="project" value="UniProtKB-UniPathway"/>
</dbReference>
<feature type="domain" description="SSD" evidence="10">
    <location>
        <begin position="850"/>
        <end position="981"/>
    </location>
</feature>
<feature type="transmembrane region" description="Helical" evidence="9">
    <location>
        <begin position="952"/>
        <end position="981"/>
    </location>
</feature>
<dbReference type="SUPFAM" id="SSF51735">
    <property type="entry name" value="NAD(P)-binding Rossmann-fold domains"/>
    <property type="match status" value="1"/>
</dbReference>
<dbReference type="InterPro" id="IPR036291">
    <property type="entry name" value="NAD(P)-bd_dom_sf"/>
</dbReference>
<dbReference type="Pfam" id="PF12349">
    <property type="entry name" value="Sterol-sensing"/>
    <property type="match status" value="1"/>
</dbReference>
<feature type="transmembrane region" description="Helical" evidence="9">
    <location>
        <begin position="1394"/>
        <end position="1415"/>
    </location>
</feature>
<evidence type="ECO:0000256" key="7">
    <source>
        <dbReference type="ARBA" id="ARBA00049197"/>
    </source>
</evidence>